<evidence type="ECO:0000313" key="2">
    <source>
        <dbReference type="Proteomes" id="UP001501565"/>
    </source>
</evidence>
<dbReference type="PROSITE" id="PS51257">
    <property type="entry name" value="PROKAR_LIPOPROTEIN"/>
    <property type="match status" value="1"/>
</dbReference>
<evidence type="ECO:0000313" key="1">
    <source>
        <dbReference type="EMBL" id="GAA3924426.1"/>
    </source>
</evidence>
<gene>
    <name evidence="1" type="ORF">GCM10022277_20320</name>
</gene>
<reference evidence="2" key="1">
    <citation type="journal article" date="2019" name="Int. J. Syst. Evol. Microbiol.">
        <title>The Global Catalogue of Microorganisms (GCM) 10K type strain sequencing project: providing services to taxonomists for standard genome sequencing and annotation.</title>
        <authorList>
            <consortium name="The Broad Institute Genomics Platform"/>
            <consortium name="The Broad Institute Genome Sequencing Center for Infectious Disease"/>
            <person name="Wu L."/>
            <person name="Ma J."/>
        </authorList>
    </citation>
    <scope>NUCLEOTIDE SEQUENCE [LARGE SCALE GENOMIC DNA]</scope>
    <source>
        <strain evidence="2">JCM 17551</strain>
    </source>
</reference>
<organism evidence="1 2">
    <name type="scientific">Litoribacillus peritrichatus</name>
    <dbReference type="NCBI Taxonomy" id="718191"/>
    <lineage>
        <taxon>Bacteria</taxon>
        <taxon>Pseudomonadati</taxon>
        <taxon>Pseudomonadota</taxon>
        <taxon>Gammaproteobacteria</taxon>
        <taxon>Oceanospirillales</taxon>
        <taxon>Oceanospirillaceae</taxon>
        <taxon>Litoribacillus</taxon>
    </lineage>
</organism>
<dbReference type="Proteomes" id="UP001501565">
    <property type="component" value="Unassembled WGS sequence"/>
</dbReference>
<keyword evidence="2" id="KW-1185">Reference proteome</keyword>
<dbReference type="EMBL" id="BAABBN010000007">
    <property type="protein sequence ID" value="GAA3924426.1"/>
    <property type="molecule type" value="Genomic_DNA"/>
</dbReference>
<comment type="caution">
    <text evidence="1">The sequence shown here is derived from an EMBL/GenBank/DDBJ whole genome shotgun (WGS) entry which is preliminary data.</text>
</comment>
<accession>A0ABP7MJ81</accession>
<dbReference type="RefSeq" id="WP_344798193.1">
    <property type="nucleotide sequence ID" value="NZ_BAABBN010000007.1"/>
</dbReference>
<protein>
    <recommendedName>
        <fullName evidence="3">Lipoprotein</fullName>
    </recommendedName>
</protein>
<sequence length="330" mass="35013">MNRLSKLSISVALSALLIGCGGGGGGGGDVTVVPSEETEISGSASKGVIANGKVTIWAVTSSGELIESPIEEFITSEEGTFSGPTNLYLGQMLYIEVRGLPSGTTKMYCDYPSCGVFSANVESLLGDDEEHPDTNSNGLVDFGEWFFIDDTTFISTYARFKGPTAPIRVNLLTHMVSQSFTSIPSGSDLNGAYEIIQKKLGLSVEPDEMLPLLVKTGESLTRPQIVDNMLMQGMLTELTTNPNMNFAIEELVSFYKADPTLESSAVASSAISASAIALTQRLIDSAPNNVISDGVKFSVAGNLEDINTAFAAEEKRLTASELPMLPPNIL</sequence>
<evidence type="ECO:0008006" key="3">
    <source>
        <dbReference type="Google" id="ProtNLM"/>
    </source>
</evidence>
<name>A0ABP7MJ81_9GAMM</name>
<proteinExistence type="predicted"/>